<name>A0ABQ6NCZ3_9STRA</name>
<feature type="domain" description="TLC" evidence="6">
    <location>
        <begin position="68"/>
        <end position="265"/>
    </location>
</feature>
<evidence type="ECO:0000313" key="8">
    <source>
        <dbReference type="Proteomes" id="UP001165060"/>
    </source>
</evidence>
<evidence type="ECO:0000259" key="6">
    <source>
        <dbReference type="Pfam" id="PF03798"/>
    </source>
</evidence>
<protein>
    <recommendedName>
        <fullName evidence="6">TLC domain-containing protein</fullName>
    </recommendedName>
</protein>
<dbReference type="PANTHER" id="PTHR31766:SF2">
    <property type="entry name" value="GLABROUS1 ENHANCER-BINDING PROTEIN-LIKE 2"/>
    <property type="match status" value="1"/>
</dbReference>
<dbReference type="InterPro" id="IPR006634">
    <property type="entry name" value="TLC-dom"/>
</dbReference>
<feature type="transmembrane region" description="Helical" evidence="5">
    <location>
        <begin position="145"/>
        <end position="161"/>
    </location>
</feature>
<reference evidence="7 8" key="1">
    <citation type="journal article" date="2023" name="Commun. Biol.">
        <title>Genome analysis of Parmales, the sister group of diatoms, reveals the evolutionary specialization of diatoms from phago-mixotrophs to photoautotrophs.</title>
        <authorList>
            <person name="Ban H."/>
            <person name="Sato S."/>
            <person name="Yoshikawa S."/>
            <person name="Yamada K."/>
            <person name="Nakamura Y."/>
            <person name="Ichinomiya M."/>
            <person name="Sato N."/>
            <person name="Blanc-Mathieu R."/>
            <person name="Endo H."/>
            <person name="Kuwata A."/>
            <person name="Ogata H."/>
        </authorList>
    </citation>
    <scope>NUCLEOTIDE SEQUENCE [LARGE SCALE GENOMIC DNA]</scope>
</reference>
<evidence type="ECO:0000256" key="2">
    <source>
        <dbReference type="ARBA" id="ARBA00022692"/>
    </source>
</evidence>
<gene>
    <name evidence="7" type="ORF">TeGR_g9149</name>
</gene>
<feature type="transmembrane region" description="Helical" evidence="5">
    <location>
        <begin position="63"/>
        <end position="89"/>
    </location>
</feature>
<dbReference type="Pfam" id="PF03798">
    <property type="entry name" value="TRAM_LAG1_CLN8"/>
    <property type="match status" value="1"/>
</dbReference>
<evidence type="ECO:0000256" key="5">
    <source>
        <dbReference type="SAM" id="Phobius"/>
    </source>
</evidence>
<feature type="transmembrane region" description="Helical" evidence="5">
    <location>
        <begin position="251"/>
        <end position="274"/>
    </location>
</feature>
<keyword evidence="2 5" id="KW-0812">Transmembrane</keyword>
<comment type="subcellular location">
    <subcellularLocation>
        <location evidence="1">Membrane</location>
        <topology evidence="1">Multi-pass membrane protein</topology>
    </subcellularLocation>
</comment>
<feature type="transmembrane region" description="Helical" evidence="5">
    <location>
        <begin position="117"/>
        <end position="138"/>
    </location>
</feature>
<dbReference type="EMBL" id="BRYB01006478">
    <property type="protein sequence ID" value="GMI58610.1"/>
    <property type="molecule type" value="Genomic_DNA"/>
</dbReference>
<evidence type="ECO:0000256" key="1">
    <source>
        <dbReference type="ARBA" id="ARBA00004141"/>
    </source>
</evidence>
<feature type="transmembrane region" description="Helical" evidence="5">
    <location>
        <begin position="215"/>
        <end position="239"/>
    </location>
</feature>
<evidence type="ECO:0000256" key="3">
    <source>
        <dbReference type="ARBA" id="ARBA00022989"/>
    </source>
</evidence>
<feature type="transmembrane region" description="Helical" evidence="5">
    <location>
        <begin position="167"/>
        <end position="184"/>
    </location>
</feature>
<keyword evidence="3 5" id="KW-1133">Transmembrane helix</keyword>
<accession>A0ABQ6NCZ3</accession>
<comment type="caution">
    <text evidence="7">The sequence shown here is derived from an EMBL/GenBank/DDBJ whole genome shotgun (WGS) entry which is preliminary data.</text>
</comment>
<dbReference type="InterPro" id="IPR040327">
    <property type="entry name" value="At5g14285-like"/>
</dbReference>
<keyword evidence="8" id="KW-1185">Reference proteome</keyword>
<dbReference type="Proteomes" id="UP001165060">
    <property type="component" value="Unassembled WGS sequence"/>
</dbReference>
<keyword evidence="4 5" id="KW-0472">Membrane</keyword>
<proteinExistence type="predicted"/>
<organism evidence="7 8">
    <name type="scientific">Tetraparma gracilis</name>
    <dbReference type="NCBI Taxonomy" id="2962635"/>
    <lineage>
        <taxon>Eukaryota</taxon>
        <taxon>Sar</taxon>
        <taxon>Stramenopiles</taxon>
        <taxon>Ochrophyta</taxon>
        <taxon>Bolidophyceae</taxon>
        <taxon>Parmales</taxon>
        <taxon>Triparmaceae</taxon>
        <taxon>Tetraparma</taxon>
    </lineage>
</organism>
<sequence length="289" mass="31869">MDLVLKAEVALDEALVLIDPLFAPHVPAPYLLLAEFVSGFFVARCLGWLIVKHLLGFDPRKYSAASAASSVVCFLHGIPVTACAGWLLLDAGDKIWELDAGIEGFSEHWQKLATKTLTFSSAYMVYDFVFMIVNGCVYGTKEEPYLASFLLHHFGCAWFMYMVDDFGAGHLLLMLMIFMGEVTNPMQNVLNISKHGVANGIGWWGTVERIVEPPFAIFFAVVRLAMAPLTIAYICYVFVYKPVVGQGGGGVPLWAGCLWSVIIVAFVHGSLPFAKEKLMSLSKGREKKE</sequence>
<dbReference type="PANTHER" id="PTHR31766">
    <property type="entry name" value="GLABROUS1 ENHANCER-BINDING PROTEIN-LIKE 2"/>
    <property type="match status" value="1"/>
</dbReference>
<evidence type="ECO:0000256" key="4">
    <source>
        <dbReference type="ARBA" id="ARBA00023136"/>
    </source>
</evidence>
<evidence type="ECO:0000313" key="7">
    <source>
        <dbReference type="EMBL" id="GMI58610.1"/>
    </source>
</evidence>
<feature type="transmembrane region" description="Helical" evidence="5">
    <location>
        <begin position="30"/>
        <end position="51"/>
    </location>
</feature>